<dbReference type="InterPro" id="IPR004370">
    <property type="entry name" value="4-OT-like_dom"/>
</dbReference>
<dbReference type="SUPFAM" id="SSF55331">
    <property type="entry name" value="Tautomerase/MIF"/>
    <property type="match status" value="1"/>
</dbReference>
<feature type="domain" description="4-oxalocrotonate tautomerase-like" evidence="3">
    <location>
        <begin position="2"/>
        <end position="58"/>
    </location>
</feature>
<accession>A0ABV9JDF2</accession>
<proteinExistence type="inferred from homology"/>
<dbReference type="PANTHER" id="PTHR35530">
    <property type="entry name" value="TAUTOMERASE-RELATED"/>
    <property type="match status" value="1"/>
</dbReference>
<comment type="similarity">
    <text evidence="1">Belongs to the 4-oxalocrotonate tautomerase family.</text>
</comment>
<evidence type="ECO:0000259" key="3">
    <source>
        <dbReference type="Pfam" id="PF01361"/>
    </source>
</evidence>
<dbReference type="NCBIfam" id="NF002571">
    <property type="entry name" value="PRK02220.1"/>
    <property type="match status" value="1"/>
</dbReference>
<dbReference type="RefSeq" id="WP_213534500.1">
    <property type="nucleotide sequence ID" value="NZ_BOVQ01000003.1"/>
</dbReference>
<dbReference type="InterPro" id="IPR014347">
    <property type="entry name" value="Tautomerase/MIF_sf"/>
</dbReference>
<evidence type="ECO:0000256" key="2">
    <source>
        <dbReference type="ARBA" id="ARBA00023235"/>
    </source>
</evidence>
<dbReference type="EC" id="5.3.2.6" evidence="4"/>
<evidence type="ECO:0000313" key="5">
    <source>
        <dbReference type="Proteomes" id="UP001595987"/>
    </source>
</evidence>
<keyword evidence="5" id="KW-1185">Reference proteome</keyword>
<evidence type="ECO:0000313" key="4">
    <source>
        <dbReference type="EMBL" id="MFC4651400.1"/>
    </source>
</evidence>
<keyword evidence="2 4" id="KW-0413">Isomerase</keyword>
<dbReference type="EMBL" id="JBHSGD010000001">
    <property type="protein sequence ID" value="MFC4651400.1"/>
    <property type="molecule type" value="Genomic_DNA"/>
</dbReference>
<evidence type="ECO:0000256" key="1">
    <source>
        <dbReference type="ARBA" id="ARBA00006723"/>
    </source>
</evidence>
<dbReference type="PANTHER" id="PTHR35530:SF1">
    <property type="entry name" value="2-HYDROXYMUCONATE TAUTOMERASE"/>
    <property type="match status" value="1"/>
</dbReference>
<organism evidence="4 5">
    <name type="scientific">Lactococcus nasutitermitis</name>
    <dbReference type="NCBI Taxonomy" id="1652957"/>
    <lineage>
        <taxon>Bacteria</taxon>
        <taxon>Bacillati</taxon>
        <taxon>Bacillota</taxon>
        <taxon>Bacilli</taxon>
        <taxon>Lactobacillales</taxon>
        <taxon>Streptococcaceae</taxon>
        <taxon>Lactococcus</taxon>
    </lineage>
</organism>
<dbReference type="Gene3D" id="3.30.429.10">
    <property type="entry name" value="Macrophage Migration Inhibitory Factor"/>
    <property type="match status" value="1"/>
</dbReference>
<dbReference type="Pfam" id="PF01361">
    <property type="entry name" value="Tautomerase"/>
    <property type="match status" value="1"/>
</dbReference>
<name>A0ABV9JDF2_9LACT</name>
<comment type="caution">
    <text evidence="4">The sequence shown here is derived from an EMBL/GenBank/DDBJ whole genome shotgun (WGS) entry which is preliminary data.</text>
</comment>
<gene>
    <name evidence="4" type="ORF">ACFO26_00560</name>
</gene>
<protein>
    <submittedName>
        <fullName evidence="4">2-hydroxymuconate tautomerase</fullName>
        <ecNumber evidence="4">5.3.2.6</ecNumber>
    </submittedName>
</protein>
<reference evidence="5" key="1">
    <citation type="journal article" date="2019" name="Int. J. Syst. Evol. Microbiol.">
        <title>The Global Catalogue of Microorganisms (GCM) 10K type strain sequencing project: providing services to taxonomists for standard genome sequencing and annotation.</title>
        <authorList>
            <consortium name="The Broad Institute Genomics Platform"/>
            <consortium name="The Broad Institute Genome Sequencing Center for Infectious Disease"/>
            <person name="Wu L."/>
            <person name="Ma J."/>
        </authorList>
    </citation>
    <scope>NUCLEOTIDE SEQUENCE [LARGE SCALE GENOMIC DNA]</scope>
    <source>
        <strain evidence="5">CCUG 63287</strain>
    </source>
</reference>
<dbReference type="GO" id="GO:0016853">
    <property type="term" value="F:isomerase activity"/>
    <property type="evidence" value="ECO:0007669"/>
    <property type="project" value="UniProtKB-KW"/>
</dbReference>
<sequence length="59" mass="6574">MPLVHIELVEGRTNEQKTALAQEIAESIVKHTGAPKSAIHIIFNDMKKENYFPAGEAKK</sequence>
<dbReference type="Proteomes" id="UP001595987">
    <property type="component" value="Unassembled WGS sequence"/>
</dbReference>